<sequence length="267" mass="29805">PYEWQIVEGLAILPCATAFIRSRMPDMRYVRWLDKMFMLLVLVPHADAARPQMALVGMEEEWKYTAAVHATSGGGRHWFPCNVICGCGSKPDEFALHYDNIAREVDEASFLDGAHFYKHAQHSQAEVEERARSAASGHSQGVAAAHKEENATHWSGSFLEKARLYSHLGLTGGGQLQSQAMRKVRWTIGAWLWRIWYFVFYLAVACVCALAVIVCMADKQREGAGCIETACSACCCSTCLFLLAMFFFSLTMTAGRYLATWCTCNCT</sequence>
<keyword evidence="1" id="KW-0812">Transmembrane</keyword>
<evidence type="ECO:0000313" key="2">
    <source>
        <dbReference type="EMBL" id="CAE7159722.1"/>
    </source>
</evidence>
<dbReference type="EMBL" id="CAJNIZ010000347">
    <property type="protein sequence ID" value="CAE7159722.1"/>
    <property type="molecule type" value="Genomic_DNA"/>
</dbReference>
<dbReference type="Proteomes" id="UP000649617">
    <property type="component" value="Unassembled WGS sequence"/>
</dbReference>
<proteinExistence type="predicted"/>
<keyword evidence="1" id="KW-1133">Transmembrane helix</keyword>
<name>A0A812IQQ0_SYMPI</name>
<dbReference type="AlphaFoldDB" id="A0A812IQQ0"/>
<feature type="non-terminal residue" evidence="2">
    <location>
        <position position="1"/>
    </location>
</feature>
<keyword evidence="3" id="KW-1185">Reference proteome</keyword>
<evidence type="ECO:0000256" key="1">
    <source>
        <dbReference type="SAM" id="Phobius"/>
    </source>
</evidence>
<feature type="transmembrane region" description="Helical" evidence="1">
    <location>
        <begin position="229"/>
        <end position="248"/>
    </location>
</feature>
<comment type="caution">
    <text evidence="2">The sequence shown here is derived from an EMBL/GenBank/DDBJ whole genome shotgun (WGS) entry which is preliminary data.</text>
</comment>
<gene>
    <name evidence="2" type="ORF">SPIL2461_LOCUS464</name>
</gene>
<organism evidence="2 3">
    <name type="scientific">Symbiodinium pilosum</name>
    <name type="common">Dinoflagellate</name>
    <dbReference type="NCBI Taxonomy" id="2952"/>
    <lineage>
        <taxon>Eukaryota</taxon>
        <taxon>Sar</taxon>
        <taxon>Alveolata</taxon>
        <taxon>Dinophyceae</taxon>
        <taxon>Suessiales</taxon>
        <taxon>Symbiodiniaceae</taxon>
        <taxon>Symbiodinium</taxon>
    </lineage>
</organism>
<feature type="transmembrane region" description="Helical" evidence="1">
    <location>
        <begin position="191"/>
        <end position="217"/>
    </location>
</feature>
<accession>A0A812IQQ0</accession>
<keyword evidence="1" id="KW-0472">Membrane</keyword>
<reference evidence="2" key="1">
    <citation type="submission" date="2021-02" db="EMBL/GenBank/DDBJ databases">
        <authorList>
            <person name="Dougan E. K."/>
            <person name="Rhodes N."/>
            <person name="Thang M."/>
            <person name="Chan C."/>
        </authorList>
    </citation>
    <scope>NUCLEOTIDE SEQUENCE</scope>
</reference>
<evidence type="ECO:0000313" key="3">
    <source>
        <dbReference type="Proteomes" id="UP000649617"/>
    </source>
</evidence>
<dbReference type="OrthoDB" id="10447611at2759"/>
<protein>
    <submittedName>
        <fullName evidence="2">Uncharacterized protein</fullName>
    </submittedName>
</protein>